<evidence type="ECO:0000313" key="3">
    <source>
        <dbReference type="Proteomes" id="UP001283361"/>
    </source>
</evidence>
<organism evidence="2 3">
    <name type="scientific">Elysia crispata</name>
    <name type="common">lettuce slug</name>
    <dbReference type="NCBI Taxonomy" id="231223"/>
    <lineage>
        <taxon>Eukaryota</taxon>
        <taxon>Metazoa</taxon>
        <taxon>Spiralia</taxon>
        <taxon>Lophotrochozoa</taxon>
        <taxon>Mollusca</taxon>
        <taxon>Gastropoda</taxon>
        <taxon>Heterobranchia</taxon>
        <taxon>Euthyneura</taxon>
        <taxon>Panpulmonata</taxon>
        <taxon>Sacoglossa</taxon>
        <taxon>Placobranchoidea</taxon>
        <taxon>Plakobranchidae</taxon>
        <taxon>Elysia</taxon>
    </lineage>
</organism>
<dbReference type="EMBL" id="JAWDGP010004062">
    <property type="protein sequence ID" value="KAK3768359.1"/>
    <property type="molecule type" value="Genomic_DNA"/>
</dbReference>
<dbReference type="PANTHER" id="PTHR33050:SF7">
    <property type="entry name" value="RIBONUCLEASE H"/>
    <property type="match status" value="1"/>
</dbReference>
<evidence type="ECO:0000256" key="1">
    <source>
        <dbReference type="SAM" id="MobiDB-lite"/>
    </source>
</evidence>
<comment type="caution">
    <text evidence="2">The sequence shown here is derived from an EMBL/GenBank/DDBJ whole genome shotgun (WGS) entry which is preliminary data.</text>
</comment>
<dbReference type="AlphaFoldDB" id="A0AAE1DF34"/>
<protein>
    <submittedName>
        <fullName evidence="2">Uncharacterized protein</fullName>
    </submittedName>
</protein>
<proteinExistence type="predicted"/>
<feature type="region of interest" description="Disordered" evidence="1">
    <location>
        <begin position="204"/>
        <end position="226"/>
    </location>
</feature>
<dbReference type="PANTHER" id="PTHR33050">
    <property type="entry name" value="REVERSE TRANSCRIPTASE DOMAIN-CONTAINING PROTEIN"/>
    <property type="match status" value="1"/>
</dbReference>
<name>A0AAE1DF34_9GAST</name>
<gene>
    <name evidence="2" type="ORF">RRG08_031147</name>
</gene>
<accession>A0AAE1DF34</accession>
<dbReference type="Proteomes" id="UP001283361">
    <property type="component" value="Unassembled WGS sequence"/>
</dbReference>
<sequence>MYIKYQDPNVREAAILAQCYPNPEKIFENVVLPLMEAKGLPLPKPVITNHLKQVYWKACLSQPWTPYSLIATHPDKDTAVQNVFLRACEQLEKLGLMCREKEDKWQPMTCERVILMLETLAKYIESSFIVSKGRGFKIILNQAKDGIPLQHDNQVITKVNESQNFENDITGVHSNKTPFQSCCDNLVKDRSVWKKHENSCSPHNLKNKMHEHKNTNSCEGGDPSIINSSQVTTDSNAYANQSGPKRKVQSFQETTDVPASIEKPKTQWECTVHVGWPFPFTVCAQGISLPGAQMLGFMEVARKLKTQGLLTSCNSGVNPQVLGRLMLLDLQAHWDESLHFSLEHTLQQKFEADAELFCDASFTGFGAYLVLKDIGKVRWLCESWEEHDVTFQDIIYPQKWLFESTLAELYTTVTSVYSWKKKLRGKKLLCFCDNQTVVGLINSYRENPISEKYCINTLDRLVTCLQATCLTYGITIQAVWVERERNTLADLLSRKKSTEFCDTVPQAALKKTKAIKLSIPWSQYLL</sequence>
<keyword evidence="3" id="KW-1185">Reference proteome</keyword>
<reference evidence="2" key="1">
    <citation type="journal article" date="2023" name="G3 (Bethesda)">
        <title>A reference genome for the long-term kleptoplast-retaining sea slug Elysia crispata morphotype clarki.</title>
        <authorList>
            <person name="Eastman K.E."/>
            <person name="Pendleton A.L."/>
            <person name="Shaikh M.A."/>
            <person name="Suttiyut T."/>
            <person name="Ogas R."/>
            <person name="Tomko P."/>
            <person name="Gavelis G."/>
            <person name="Widhalm J.R."/>
            <person name="Wisecaver J.H."/>
        </authorList>
    </citation>
    <scope>NUCLEOTIDE SEQUENCE</scope>
    <source>
        <strain evidence="2">ECLA1</strain>
    </source>
</reference>
<evidence type="ECO:0000313" key="2">
    <source>
        <dbReference type="EMBL" id="KAK3768359.1"/>
    </source>
</evidence>
<dbReference type="InterPro" id="IPR052055">
    <property type="entry name" value="Hepadnavirus_pol/RT"/>
</dbReference>